<evidence type="ECO:0000256" key="2">
    <source>
        <dbReference type="ARBA" id="ARBA00006375"/>
    </source>
</evidence>
<feature type="repeat" description="Solcar" evidence="7">
    <location>
        <begin position="99"/>
        <end position="185"/>
    </location>
</feature>
<dbReference type="PANTHER" id="PTHR24089">
    <property type="entry name" value="SOLUTE CARRIER FAMILY 25"/>
    <property type="match status" value="1"/>
</dbReference>
<evidence type="ECO:0000256" key="7">
    <source>
        <dbReference type="PROSITE-ProRule" id="PRU00282"/>
    </source>
</evidence>
<evidence type="ECO:0000313" key="9">
    <source>
        <dbReference type="EMBL" id="AKN21588.1"/>
    </source>
</evidence>
<name>A0A0H3YKB7_SCHMD</name>
<evidence type="ECO:0000256" key="6">
    <source>
        <dbReference type="ARBA" id="ARBA00023136"/>
    </source>
</evidence>
<dbReference type="AlphaFoldDB" id="A0A0H3YKB7"/>
<organism evidence="9">
    <name type="scientific">Schmidtea mediterranea</name>
    <name type="common">Freshwater planarian flatworm</name>
    <dbReference type="NCBI Taxonomy" id="79327"/>
    <lineage>
        <taxon>Eukaryota</taxon>
        <taxon>Metazoa</taxon>
        <taxon>Spiralia</taxon>
        <taxon>Lophotrochozoa</taxon>
        <taxon>Platyhelminthes</taxon>
        <taxon>Rhabditophora</taxon>
        <taxon>Seriata</taxon>
        <taxon>Tricladida</taxon>
        <taxon>Continenticola</taxon>
        <taxon>Geoplanoidea</taxon>
        <taxon>Dugesiidae</taxon>
        <taxon>Schmidtea</taxon>
    </lineage>
</organism>
<dbReference type="PRINTS" id="PR00926">
    <property type="entry name" value="MITOCARRIER"/>
</dbReference>
<comment type="subcellular location">
    <subcellularLocation>
        <location evidence="1">Membrane</location>
        <topology evidence="1">Multi-pass membrane protein</topology>
    </subcellularLocation>
</comment>
<dbReference type="SUPFAM" id="SSF103506">
    <property type="entry name" value="Mitochondrial carrier"/>
    <property type="match status" value="1"/>
</dbReference>
<reference evidence="9" key="1">
    <citation type="journal article" date="2015" name="Elife">
        <title>Stem cells and fluid flow drive cyst formation in an invertebrate excretory organ.</title>
        <authorList>
            <person name="Thi-Kim Vu H."/>
            <person name="Rink J.C."/>
            <person name="McKinney S.A."/>
            <person name="McClain M."/>
            <person name="Lakshmanaperumal N."/>
            <person name="Alexander R."/>
            <person name="Sanchez Alvarado A."/>
        </authorList>
    </citation>
    <scope>NUCLEOTIDE SEQUENCE</scope>
</reference>
<dbReference type="Pfam" id="PF00153">
    <property type="entry name" value="Mito_carr"/>
    <property type="match status" value="3"/>
</dbReference>
<evidence type="ECO:0000256" key="5">
    <source>
        <dbReference type="ARBA" id="ARBA00022737"/>
    </source>
</evidence>
<keyword evidence="4 7" id="KW-0812">Transmembrane</keyword>
<dbReference type="InterPro" id="IPR018108">
    <property type="entry name" value="MCP_transmembrane"/>
</dbReference>
<feature type="repeat" description="Solcar" evidence="7">
    <location>
        <begin position="208"/>
        <end position="303"/>
    </location>
</feature>
<protein>
    <submittedName>
        <fullName evidence="9">Slc25a-20</fullName>
    </submittedName>
</protein>
<sequence length="304" mass="34140">MSTNSAFTAGALSGFIVRLITQPLDVLKIRFQLQVEPISKDFKDSYYKNIKQASKRIYLEEGIFGFWKGHVPAQYLSIVFGAVQFRTFEALYSKTGYSRTSTNNLLFGGVAGSTATLFCQPIDVLRTRLVSQGEYKKYKSLTNAILKMSAEEGVYGFFRGLVPTVLMIFPQTAIQFGIYHQLKSSLSSMRIQSNQNYVIRVYAEHLSNDSVNALVSGSVAGIVAKTVIYPLDLAKRRLQVQGFEDARQYFGKFHHSLRMVHSIRKTVLEEGISGLFKGLLPSSIKSGVVSSLTFFFYEKFSKMI</sequence>
<comment type="similarity">
    <text evidence="2 8">Belongs to the mitochondrial carrier (TC 2.A.29) family.</text>
</comment>
<keyword evidence="5" id="KW-0677">Repeat</keyword>
<feature type="repeat" description="Solcar" evidence="7">
    <location>
        <begin position="1"/>
        <end position="94"/>
    </location>
</feature>
<dbReference type="Gene3D" id="1.50.40.10">
    <property type="entry name" value="Mitochondrial carrier domain"/>
    <property type="match status" value="1"/>
</dbReference>
<dbReference type="InterPro" id="IPR023395">
    <property type="entry name" value="MCP_dom_sf"/>
</dbReference>
<proteinExistence type="evidence at transcript level"/>
<evidence type="ECO:0000256" key="4">
    <source>
        <dbReference type="ARBA" id="ARBA00022692"/>
    </source>
</evidence>
<dbReference type="GO" id="GO:0055085">
    <property type="term" value="P:transmembrane transport"/>
    <property type="evidence" value="ECO:0007669"/>
    <property type="project" value="InterPro"/>
</dbReference>
<keyword evidence="3 8" id="KW-0813">Transport</keyword>
<keyword evidence="6 7" id="KW-0472">Membrane</keyword>
<evidence type="ECO:0000256" key="3">
    <source>
        <dbReference type="ARBA" id="ARBA00022448"/>
    </source>
</evidence>
<dbReference type="PROSITE" id="PS50920">
    <property type="entry name" value="SOLCAR"/>
    <property type="match status" value="3"/>
</dbReference>
<dbReference type="EMBL" id="KT163638">
    <property type="protein sequence ID" value="AKN21588.1"/>
    <property type="molecule type" value="mRNA"/>
</dbReference>
<gene>
    <name evidence="9" type="primary">slc25a-20</name>
</gene>
<dbReference type="InterPro" id="IPR002067">
    <property type="entry name" value="MCP"/>
</dbReference>
<dbReference type="GO" id="GO:0016020">
    <property type="term" value="C:membrane"/>
    <property type="evidence" value="ECO:0007669"/>
    <property type="project" value="UniProtKB-SubCell"/>
</dbReference>
<evidence type="ECO:0000256" key="8">
    <source>
        <dbReference type="RuleBase" id="RU000488"/>
    </source>
</evidence>
<accession>A0A0H3YKB7</accession>
<evidence type="ECO:0000256" key="1">
    <source>
        <dbReference type="ARBA" id="ARBA00004141"/>
    </source>
</evidence>